<dbReference type="InterPro" id="IPR008929">
    <property type="entry name" value="Chondroitin_lyas"/>
</dbReference>
<dbReference type="EMBL" id="LWMN01000010">
    <property type="protein sequence ID" value="OAQ56246.1"/>
    <property type="molecule type" value="Genomic_DNA"/>
</dbReference>
<accession>A0A179ESM5</accession>
<protein>
    <submittedName>
        <fullName evidence="1">Uncharacterized protein</fullName>
    </submittedName>
</protein>
<dbReference type="PANTHER" id="PTHR38045">
    <property type="entry name" value="CHROMOSOME 1, WHOLE GENOME SHOTGUN SEQUENCE"/>
    <property type="match status" value="1"/>
</dbReference>
<evidence type="ECO:0000313" key="2">
    <source>
        <dbReference type="Proteomes" id="UP000078516"/>
    </source>
</evidence>
<proteinExistence type="predicted"/>
<dbReference type="AlphaFoldDB" id="A0A179ESM5"/>
<dbReference type="RefSeq" id="WP_067481731.1">
    <property type="nucleotide sequence ID" value="NZ_BSWU01000001.1"/>
</dbReference>
<sequence>MIETYLQSIQKEAKAYVATATITPLPFDGYVSYLETGNRLVFETAYFARRRQLAILALAYMTTHEQETKKLLEQVIWEICNEYTWALPAHLPVEKNPFKQSSVWWIDLFTAETAQTLAEIMELMGAEFTLLTQNRIREEIDQRLFQPFEENHWEWEEKKNNWSGVIGGCIGMAALSLLEKNSVRQGAILQKVDHSLQSYLKGFALDGACEEGVGYWSYGFGYYLYFAEKLADMLGDETYLNLPKVKEIAAFPYYVVRKNQQALPFSDYNFTELPSGLLSFCHQVFQVPIPDVVKVNEIDFDHCYRFAQLYRNLIWTEKTEVERPTIMHYFSDVEWGIFESEAQDLFFAAKGGHNEESHNHIDLGHFIFGTPNELFLTDLGAGEYTKDYFDEEKRYQYLVNNASGHSLPIINDCCQQAGAVAATATKFIDTPKGKRFSLDLTKTYEPSANLKQFQRSLVLIPEESTLELRDYFRMKKAGNKIIESFVTTYPVERNGQTVSIKGRQTCELIFGEEVKKIDCLKKMYHDHEGNTCQATLIQTTYTISMEAEVVVKMKLVH</sequence>
<name>A0A179ESM5_ENTTH</name>
<dbReference type="SUPFAM" id="SSF48230">
    <property type="entry name" value="Chondroitin AC/alginate lyase"/>
    <property type="match status" value="1"/>
</dbReference>
<keyword evidence="2" id="KW-1185">Reference proteome</keyword>
<organism evidence="1 2">
    <name type="scientific">Enterococcus thailandicus</name>
    <dbReference type="NCBI Taxonomy" id="417368"/>
    <lineage>
        <taxon>Bacteria</taxon>
        <taxon>Bacillati</taxon>
        <taxon>Bacillota</taxon>
        <taxon>Bacilli</taxon>
        <taxon>Lactobacillales</taxon>
        <taxon>Enterococcaceae</taxon>
        <taxon>Enterococcus</taxon>
    </lineage>
</organism>
<dbReference type="GeneID" id="77487067"/>
<comment type="caution">
    <text evidence="1">The sequence shown here is derived from an EMBL/GenBank/DDBJ whole genome shotgun (WGS) entry which is preliminary data.</text>
</comment>
<dbReference type="Gene3D" id="2.70.98.70">
    <property type="match status" value="1"/>
</dbReference>
<dbReference type="KEGG" id="eth:CK496_05375"/>
<gene>
    <name evidence="1" type="ORF">A6E74_02205</name>
</gene>
<dbReference type="PANTHER" id="PTHR38045:SF1">
    <property type="entry name" value="HEPARINASE II_III-LIKE PROTEIN"/>
    <property type="match status" value="1"/>
</dbReference>
<dbReference type="Proteomes" id="UP000078516">
    <property type="component" value="Unassembled WGS sequence"/>
</dbReference>
<evidence type="ECO:0000313" key="1">
    <source>
        <dbReference type="EMBL" id="OAQ56246.1"/>
    </source>
</evidence>
<dbReference type="Gene3D" id="1.50.10.100">
    <property type="entry name" value="Chondroitin AC/alginate lyase"/>
    <property type="match status" value="1"/>
</dbReference>
<reference evidence="1 2" key="1">
    <citation type="submission" date="2016-04" db="EMBL/GenBank/DDBJ databases">
        <title>Draft genome of an Enterococcus thailandicus strain isolated from bovine feces.</title>
        <authorList>
            <person name="Beukers A.G."/>
            <person name="Zaheer R."/>
            <person name="Goji N."/>
            <person name="Cook S.R."/>
            <person name="Amoako K."/>
            <person name="Chaves A.V."/>
            <person name="Ward M.P."/>
            <person name="Mcallister T.A."/>
        </authorList>
    </citation>
    <scope>NUCLEOTIDE SEQUENCE [LARGE SCALE GENOMIC DNA]</scope>
    <source>
        <strain evidence="1 2">F0711D 46</strain>
    </source>
</reference>